<protein>
    <recommendedName>
        <fullName evidence="4">Type II secretion system protein M</fullName>
    </recommendedName>
</protein>
<evidence type="ECO:0000313" key="2">
    <source>
        <dbReference type="EMBL" id="KAA5609400.1"/>
    </source>
</evidence>
<keyword evidence="3" id="KW-1185">Reference proteome</keyword>
<dbReference type="NCBIfam" id="NF040576">
    <property type="entry name" value="T2SS_GspM_XpsM"/>
    <property type="match status" value="1"/>
</dbReference>
<reference evidence="2 3" key="1">
    <citation type="submission" date="2019-09" db="EMBL/GenBank/DDBJ databases">
        <title>Genome sequence of Rhodovastum atsumiense, a diverse member of the Acetobacteraceae family of non-sulfur purple photosynthetic bacteria.</title>
        <authorList>
            <person name="Meyer T."/>
            <person name="Kyndt J."/>
        </authorList>
    </citation>
    <scope>NUCLEOTIDE SEQUENCE [LARGE SCALE GENOMIC DNA]</scope>
    <source>
        <strain evidence="2 3">DSM 21279</strain>
    </source>
</reference>
<dbReference type="OrthoDB" id="7278860at2"/>
<dbReference type="InterPro" id="IPR034756">
    <property type="entry name" value="T2SSM_b"/>
</dbReference>
<dbReference type="AlphaFoldDB" id="A0A5M6IMB9"/>
<dbReference type="Pfam" id="PF10741">
    <property type="entry name" value="T2SSM_b"/>
    <property type="match status" value="1"/>
</dbReference>
<evidence type="ECO:0008006" key="4">
    <source>
        <dbReference type="Google" id="ProtNLM"/>
    </source>
</evidence>
<sequence>MRGPGARRAADAAAAAIARAQPGRGADHGVTAAHGDSGCAAPAPLRGRRAGGRGCGARAGRRHLAGFGDADRPAARRHLPHRAVAATWPVATGRTVRRRRPADRCARRRAPHPQCRLRRTAGPRRCRQGRLRDRSRIRAVTTPLVLPTGPRGRVLSLALALLTLVLLWAGAVAPLCDWYGDRQETLRRQQAIARRMAALVQGLPALQAAAEAARADAVARRESLLDGTTDAVAAATLQQRLDDMAGQTGLRIVSAEVMPPETAGPHRAITLRVTITATMPGLAQLLQAIALADTPLRVDNLQMRGPPLSTRDAEWPIDVTFSVTGYRAGRPADQPVATP</sequence>
<proteinExistence type="predicted"/>
<gene>
    <name evidence="2" type="ORF">F1189_24295</name>
</gene>
<dbReference type="Proteomes" id="UP000325255">
    <property type="component" value="Unassembled WGS sequence"/>
</dbReference>
<dbReference type="EMBL" id="VWPK01000051">
    <property type="protein sequence ID" value="KAA5609400.1"/>
    <property type="molecule type" value="Genomic_DNA"/>
</dbReference>
<dbReference type="InterPro" id="IPR014717">
    <property type="entry name" value="Transl_elong_EF1B/ribsomal_bS6"/>
</dbReference>
<accession>A0A5M6IMB9</accession>
<dbReference type="Gene3D" id="3.30.70.60">
    <property type="match status" value="1"/>
</dbReference>
<comment type="caution">
    <text evidence="2">The sequence shown here is derived from an EMBL/GenBank/DDBJ whole genome shotgun (WGS) entry which is preliminary data.</text>
</comment>
<organism evidence="2 3">
    <name type="scientific">Rhodovastum atsumiense</name>
    <dbReference type="NCBI Taxonomy" id="504468"/>
    <lineage>
        <taxon>Bacteria</taxon>
        <taxon>Pseudomonadati</taxon>
        <taxon>Pseudomonadota</taxon>
        <taxon>Alphaproteobacteria</taxon>
        <taxon>Acetobacterales</taxon>
        <taxon>Acetobacteraceae</taxon>
        <taxon>Rhodovastum</taxon>
    </lineage>
</organism>
<evidence type="ECO:0000256" key="1">
    <source>
        <dbReference type="SAM" id="MobiDB-lite"/>
    </source>
</evidence>
<name>A0A5M6IMB9_9PROT</name>
<feature type="region of interest" description="Disordered" evidence="1">
    <location>
        <begin position="20"/>
        <end position="56"/>
    </location>
</feature>
<evidence type="ECO:0000313" key="3">
    <source>
        <dbReference type="Proteomes" id="UP000325255"/>
    </source>
</evidence>